<evidence type="ECO:0000313" key="3">
    <source>
        <dbReference type="EMBL" id="OGM03814.1"/>
    </source>
</evidence>
<evidence type="ECO:0000256" key="2">
    <source>
        <dbReference type="SAM" id="MobiDB-lite"/>
    </source>
</evidence>
<feature type="region of interest" description="Disordered" evidence="2">
    <location>
        <begin position="31"/>
        <end position="66"/>
    </location>
</feature>
<feature type="coiled-coil region" evidence="1">
    <location>
        <begin position="384"/>
        <end position="418"/>
    </location>
</feature>
<reference evidence="3 4" key="1">
    <citation type="journal article" date="2016" name="Nat. Commun.">
        <title>Thousands of microbial genomes shed light on interconnected biogeochemical processes in an aquifer system.</title>
        <authorList>
            <person name="Anantharaman K."/>
            <person name="Brown C.T."/>
            <person name="Hug L.A."/>
            <person name="Sharon I."/>
            <person name="Castelle C.J."/>
            <person name="Probst A.J."/>
            <person name="Thomas B.C."/>
            <person name="Singh A."/>
            <person name="Wilkins M.J."/>
            <person name="Karaoz U."/>
            <person name="Brodie E.L."/>
            <person name="Williams K.H."/>
            <person name="Hubbard S.S."/>
            <person name="Banfield J.F."/>
        </authorList>
    </citation>
    <scope>NUCLEOTIDE SEQUENCE [LARGE SCALE GENOMIC DNA]</scope>
</reference>
<organism evidence="3 4">
    <name type="scientific">Candidatus Wallbacteria bacterium GWC2_49_35</name>
    <dbReference type="NCBI Taxonomy" id="1817813"/>
    <lineage>
        <taxon>Bacteria</taxon>
        <taxon>Candidatus Walliibacteriota</taxon>
    </lineage>
</organism>
<gene>
    <name evidence="3" type="ORF">A2008_08525</name>
</gene>
<dbReference type="Proteomes" id="UP000178735">
    <property type="component" value="Unassembled WGS sequence"/>
</dbReference>
<evidence type="ECO:0000313" key="4">
    <source>
        <dbReference type="Proteomes" id="UP000178735"/>
    </source>
</evidence>
<keyword evidence="1" id="KW-0175">Coiled coil</keyword>
<evidence type="ECO:0000256" key="1">
    <source>
        <dbReference type="SAM" id="Coils"/>
    </source>
</evidence>
<name>A0A1F7WLT7_9BACT</name>
<protein>
    <submittedName>
        <fullName evidence="3">Uncharacterized protein</fullName>
    </submittedName>
</protein>
<accession>A0A1F7WLT7</accession>
<feature type="coiled-coil region" evidence="1">
    <location>
        <begin position="461"/>
        <end position="574"/>
    </location>
</feature>
<dbReference type="STRING" id="1817813.A2008_08525"/>
<dbReference type="GO" id="GO:0045098">
    <property type="term" value="C:type III intermediate filament"/>
    <property type="evidence" value="ECO:0007669"/>
    <property type="project" value="TreeGrafter"/>
</dbReference>
<dbReference type="PANTHER" id="PTHR34707:SF1">
    <property type="entry name" value="VIMENTIN-TYPE INTERMEDIATE FILAMENT-ASSOCIATED COILED-COIL PROTEIN"/>
    <property type="match status" value="1"/>
</dbReference>
<dbReference type="PANTHER" id="PTHR34707">
    <property type="entry name" value="VIMENTIN-TYPE INTERMEDIATE FILAMENT-ASSOCIATED COILED-COIL PROTEIN"/>
    <property type="match status" value="1"/>
</dbReference>
<feature type="region of interest" description="Disordered" evidence="2">
    <location>
        <begin position="339"/>
        <end position="373"/>
    </location>
</feature>
<feature type="coiled-coil region" evidence="1">
    <location>
        <begin position="101"/>
        <end position="170"/>
    </location>
</feature>
<dbReference type="EMBL" id="MGFH01000156">
    <property type="protein sequence ID" value="OGM03814.1"/>
    <property type="molecule type" value="Genomic_DNA"/>
</dbReference>
<dbReference type="AlphaFoldDB" id="A0A1F7WLT7"/>
<proteinExistence type="predicted"/>
<sequence length="835" mass="93388">MSLKEEENQLINNTEDALNFLETLSSKPVIVNGGNDGAEDPNARNAFSSFETAPPPPAASFSDETNSGVPVVENAPGGSVPPEATPFQRQEIEEEGAVSTYEQAVRKIVILEDRLKRKDGELAETQKQIESALSENGDALESLEKAGALARRYEAELAEAQTSVLHYRAELDKTDKTIRHEHEKRRLHLLHVRDLKHAIAERDARIKQLESGADASRYEPGTPADASAEIKKLQSDIFYKEIEIEKINAQMFSAQSETLSLKSQNDDLKSDIESLKLEIVYRENSIAELNGAVFSLESELKGISVKYAALAQLNISVEDIEKLRLASEMKEFLEDELDKMPAAEDADEAEEEKVSGSEEAEGEAEGAEGGQKQLSEFDEIKEKFKSLMAERDKAIELLDKFEVESKLKERELNELKTKHSAIVLEKETAETSLKEKEIELQGIYNAFSSYKEESGFMSRENKELKEEREALSTDISKLRQLMVKFEQTISDKDGEIARLLSESEEKLKAAAEEYETKARAITEEKDEAVQQMKTACDTETGACRAEAEKCRADLEALKVEFAAFEAKYQSALADYQGLKLNVEGLLENITETLDRDLNVIRDETVSAGARVENDLAVISCLTGDETDEIISSFERFAANCELKITKTEYAAAEGAEDAVRPFLCVLLIEGEKELLKAIELKRTVAAPFLLYSKKRVAVQKITELISRGVIDDYLDSETGADLVDTVMTRAVEERLARLRRVNIKKDGDEIKLRESVALTIDNKVKSGRIEALNERIEYLKDANRRMRANINEMQGLFDQIISRITALSLQEIPQNISEGFNEITAILLRITSIKL</sequence>
<comment type="caution">
    <text evidence="3">The sequence shown here is derived from an EMBL/GenBank/DDBJ whole genome shotgun (WGS) entry which is preliminary data.</text>
</comment>